<evidence type="ECO:0000256" key="1">
    <source>
        <dbReference type="SAM" id="MobiDB-lite"/>
    </source>
</evidence>
<feature type="non-terminal residue" evidence="3">
    <location>
        <position position="871"/>
    </location>
</feature>
<reference evidence="3" key="1">
    <citation type="submission" date="2019-09" db="EMBL/GenBank/DDBJ databases">
        <title>Bird 10,000 Genomes (B10K) Project - Family phase.</title>
        <authorList>
            <person name="Zhang G."/>
        </authorList>
    </citation>
    <scope>NUCLEOTIDE SEQUENCE</scope>
    <source>
        <strain evidence="3">B10K-DU-001-09</strain>
        <tissue evidence="3">Muscle</tissue>
    </source>
</reference>
<comment type="caution">
    <text evidence="3">The sequence shown here is derived from an EMBL/GenBank/DDBJ whole genome shotgun (WGS) entry which is preliminary data.</text>
</comment>
<feature type="non-terminal residue" evidence="3">
    <location>
        <position position="1"/>
    </location>
</feature>
<protein>
    <submittedName>
        <fullName evidence="3">HAUS6 protein</fullName>
    </submittedName>
</protein>
<dbReference type="Pfam" id="PF14661">
    <property type="entry name" value="HAUS6_N"/>
    <property type="match status" value="1"/>
</dbReference>
<gene>
    <name evidence="3" type="primary">Haus6</name>
    <name evidence="3" type="ORF">CAMPRO_R01127</name>
</gene>
<evidence type="ECO:0000259" key="2">
    <source>
        <dbReference type="Pfam" id="PF14661"/>
    </source>
</evidence>
<evidence type="ECO:0000313" key="4">
    <source>
        <dbReference type="Proteomes" id="UP000614027"/>
    </source>
</evidence>
<dbReference type="GO" id="GO:1990498">
    <property type="term" value="C:mitotic spindle microtubule"/>
    <property type="evidence" value="ECO:0007669"/>
    <property type="project" value="TreeGrafter"/>
</dbReference>
<dbReference type="GO" id="GO:0051225">
    <property type="term" value="P:spindle assembly"/>
    <property type="evidence" value="ECO:0007669"/>
    <property type="project" value="InterPro"/>
</dbReference>
<dbReference type="InterPro" id="IPR028163">
    <property type="entry name" value="HAUS_6_N"/>
</dbReference>
<organism evidence="3 4">
    <name type="scientific">Campylorhamphus procurvoides</name>
    <dbReference type="NCBI Taxonomy" id="190295"/>
    <lineage>
        <taxon>Eukaryota</taxon>
        <taxon>Metazoa</taxon>
        <taxon>Chordata</taxon>
        <taxon>Craniata</taxon>
        <taxon>Vertebrata</taxon>
        <taxon>Euteleostomi</taxon>
        <taxon>Archelosauria</taxon>
        <taxon>Archosauria</taxon>
        <taxon>Dinosauria</taxon>
        <taxon>Saurischia</taxon>
        <taxon>Theropoda</taxon>
        <taxon>Coelurosauria</taxon>
        <taxon>Aves</taxon>
        <taxon>Neognathae</taxon>
        <taxon>Neoaves</taxon>
        <taxon>Telluraves</taxon>
        <taxon>Australaves</taxon>
        <taxon>Passeriformes</taxon>
        <taxon>Dendrocolaptidae</taxon>
        <taxon>Campylorhamphus</taxon>
    </lineage>
</organism>
<dbReference type="InterPro" id="IPR026797">
    <property type="entry name" value="HAUS_6"/>
</dbReference>
<feature type="compositionally biased region" description="Basic and acidic residues" evidence="1">
    <location>
        <begin position="626"/>
        <end position="643"/>
    </location>
</feature>
<evidence type="ECO:0000313" key="3">
    <source>
        <dbReference type="EMBL" id="NXC33761.1"/>
    </source>
</evidence>
<accession>A0A851MUN5</accession>
<dbReference type="GO" id="GO:0070652">
    <property type="term" value="C:HAUS complex"/>
    <property type="evidence" value="ECO:0007669"/>
    <property type="project" value="InterPro"/>
</dbReference>
<feature type="compositionally biased region" description="Basic and acidic residues" evidence="1">
    <location>
        <begin position="783"/>
        <end position="796"/>
    </location>
</feature>
<name>A0A851MUN5_9DEND</name>
<proteinExistence type="predicted"/>
<dbReference type="EMBL" id="WBMV01007042">
    <property type="protein sequence ID" value="NXC33761.1"/>
    <property type="molecule type" value="Genomic_DNA"/>
</dbReference>
<dbReference type="AlphaFoldDB" id="A0A851MUN5"/>
<feature type="region of interest" description="Disordered" evidence="1">
    <location>
        <begin position="592"/>
        <end position="643"/>
    </location>
</feature>
<feature type="domain" description="HAUS augmin-like complex subunit 6 N-terminal" evidence="2">
    <location>
        <begin position="6"/>
        <end position="225"/>
    </location>
</feature>
<sequence length="871" mass="98966">WEREHLWLYLLAQGFDPKKYARDVSLGRNMFDRPNHKAFAVIALFLFSKLDKDRTDATFQERKCIFGIGPSRRFRKQCCNWLREISNQRKSGLPKVTPSSLISPVGAKFVHLVYQFARHVMTEEIKKLSIGTGIPFAEALRLRPEDMYIARARHRVAYNKLLQVLQREDFVIQEYEKKSQVLIKEIEEIKSEYALMQTQSLWMKQNDQNKSDTIESIQKVRSMWTVIMEMLTSLKQDKEVVDSVLEDCIHRCILDGTNVILRVPRLLAHRIESDENEAFTANVYEDGKLNFVAVIQVLNEALKMLRDEHCQAELKDLHGIENMVASCNKALQDLNRKSLEREQKRVAVHESISRKEEDWEVKWKTFLGQNPFNLILKEDLVNLHSTSLSLKLLEWCFFFFHTLFLSSSRISSVPSELSEVSENRDQLRENNLNTEACEGNKKPVPPKISKNGKEEFPISEMEERADEDVSRRGSPVEEDDLLEKARDELAEKIAKAVMSESPDSGEEKGMTFDGLISSLCSNPFITRKQIPRTPENLPIEIRSLWRKAIQTEGSSNMELSSTEVMIQEVPIDARPIMEEATNSSFVCSVPASSVSDSKSPLSEKNSQSSSTESSPQEQVRISHVFESSDSKTSETLETERTEAQELDCTALSGSSVEELKQALQNVEKSMNIPDTCLEDSSRTNVQPPDHTQCSSTDGMLGWNVSSLLSSFGYETAYAGIWNETLPEYDSMELSTSSDFDIMDRANITSDSENNRVIEKSDLDLQSLSNSHKMLKKTTSEIEEQLHHTHNGSESESCRSGLSSAPEGGEKNKLCSPVVFSLDEEFTKTPLSKFSERQYPLSSLLVPSEQLQEMASVAHDIPLDLLHKLNGK</sequence>
<dbReference type="OrthoDB" id="5575722at2759"/>
<feature type="compositionally biased region" description="Low complexity" evidence="1">
    <location>
        <begin position="592"/>
        <end position="618"/>
    </location>
</feature>
<dbReference type="Proteomes" id="UP000614027">
    <property type="component" value="Unassembled WGS sequence"/>
</dbReference>
<keyword evidence="4" id="KW-1185">Reference proteome</keyword>
<feature type="region of interest" description="Disordered" evidence="1">
    <location>
        <begin position="783"/>
        <end position="811"/>
    </location>
</feature>
<feature type="region of interest" description="Disordered" evidence="1">
    <location>
        <begin position="436"/>
        <end position="479"/>
    </location>
</feature>
<dbReference type="GO" id="GO:0008017">
    <property type="term" value="F:microtubule binding"/>
    <property type="evidence" value="ECO:0007669"/>
    <property type="project" value="TreeGrafter"/>
</dbReference>
<dbReference type="PANTHER" id="PTHR16151:SF2">
    <property type="entry name" value="HAUS AUGMIN-LIKE COMPLEX SUBUNIT 6"/>
    <property type="match status" value="1"/>
</dbReference>
<dbReference type="PANTHER" id="PTHR16151">
    <property type="entry name" value="HAUS AUGMIN-LIKE COMPLEX SUBUNIT 6"/>
    <property type="match status" value="1"/>
</dbReference>